<evidence type="ECO:0000256" key="1">
    <source>
        <dbReference type="SAM" id="MobiDB-lite"/>
    </source>
</evidence>
<feature type="compositionally biased region" description="Low complexity" evidence="1">
    <location>
        <begin position="1474"/>
        <end position="1486"/>
    </location>
</feature>
<proteinExistence type="predicted"/>
<feature type="compositionally biased region" description="Basic and acidic residues" evidence="1">
    <location>
        <begin position="1450"/>
        <end position="1467"/>
    </location>
</feature>
<feature type="compositionally biased region" description="Gly residues" evidence="1">
    <location>
        <begin position="1163"/>
        <end position="1179"/>
    </location>
</feature>
<evidence type="ECO:0000313" key="3">
    <source>
        <dbReference type="Proteomes" id="UP001314205"/>
    </source>
</evidence>
<organism evidence="2 3">
    <name type="scientific">Parnassius mnemosyne</name>
    <name type="common">clouded apollo</name>
    <dbReference type="NCBI Taxonomy" id="213953"/>
    <lineage>
        <taxon>Eukaryota</taxon>
        <taxon>Metazoa</taxon>
        <taxon>Ecdysozoa</taxon>
        <taxon>Arthropoda</taxon>
        <taxon>Hexapoda</taxon>
        <taxon>Insecta</taxon>
        <taxon>Pterygota</taxon>
        <taxon>Neoptera</taxon>
        <taxon>Endopterygota</taxon>
        <taxon>Lepidoptera</taxon>
        <taxon>Glossata</taxon>
        <taxon>Ditrysia</taxon>
        <taxon>Papilionoidea</taxon>
        <taxon>Papilionidae</taxon>
        <taxon>Parnassiinae</taxon>
        <taxon>Parnassini</taxon>
        <taxon>Parnassius</taxon>
        <taxon>Driopa</taxon>
    </lineage>
</organism>
<dbReference type="Proteomes" id="UP001314205">
    <property type="component" value="Unassembled WGS sequence"/>
</dbReference>
<feature type="compositionally biased region" description="Gly residues" evidence="1">
    <location>
        <begin position="998"/>
        <end position="1034"/>
    </location>
</feature>
<sequence length="1800" mass="179720">MRRILRSFISISSCAAKCSGIYYRRNWVGELISGRVHLGSWVRQRDCGGSSRCATAISPAADGMRAASGPLRASLASPPALRALLVLALPALAALAAPPPPHQPPHQIERTPDVGPIRVFCSIVILNNGDFDWRAVKSQRVRRQTVNPPRGRYRGQTQSQYLAIDRGGKDEGKAEAHSAADSSRASVSGNSGMGQAQSQSMYDPTCDDCYGRSDPAAASLKKGPYGSVQNGNGLYGHDQNAGPGWTGLSGNRGIPGTSIYGKDQNGSPGMGGYGPTQTGVQNFGKPGAGNYYEPGKPSEVDLTPGRNGGYGPNRGSERIGPGLVGSSDTLQPDRTGEAGGLSSPVGYVPNQQGNGGYGPSHGSRQGDGKRPDGNAFGSNYGPTQSGVSGGYTPGQGSSPGSKNYVPGSLTYAPGLTGTSPEQPGTFGGDGSLRPNQVGSPGGIYSQTQPIGTYGLGQISAFPAGTGNGLNRSPGNFIPGMQGPNGGIYFPLPGGTPNGLAGAGPGVPQGGSNTNLGVTPIGGYNPDQIASGGKQLSPSQVGNWPQGTYTGSGSPNYLCCVVGSDGNLTPVGASVYNRGPANGINRGTSYYQGGPTSTGNYGGGNYETRPAVGPGGGNIYGSSHQPVSGGSFVPGQVGTAGGGSYVPGQDGMTNTGANYRPALVDIPAGHAGYGTVHSGGPSDGRTYIPNQDRLGTVGTFQPGPEVVSGAPLNIGTGRGIGPSVGRYAPGAGTSIGSYNPGQINLPARSSFGLGGVPDSSVNYGQSPGGGPGSASDYGQGGGRGSSSNYGQGSRPGGSVNYGQSPGGGPGSASGYGQGIGPGSGSGFGQSSGPGSGSGYGQGSGPGSSVNYGQSPGGGPGSASGYEQGGRPGSGSGFGQTSGPGSGNGYGQGSGPGSSVNYGQSPGGAPGSTSGYGQGGGPGSGSGFGQSSGPGSGSGYGQGSGPGSSVNYGQSLGGGPGSASGYGQGGGPGSGSGFGQSSGPGSGSNFGQSGPPSSSGGVGQGGGPGNSGSYGQSPSGGLGSATDFGQGGGPGSGSSYRQSGVPSGSQIGGPSSGSSFGQGAGPGTIGSYGQSQGIGPGHATGIGDRGYGLGPGSGSANIGNYAPGQNAGPSGGVGNLSPGQGSNLGGGSGYSPVQGSEPRGDGVYGPSQAGIGVTGNRGPNQGNGLGDGVNYGPGVSLGEGSRMNNGQPLYGTETNRYGGNVPVGSGYDQRFPGQSNGYNGVAQNLTDPNTLADGDDSEAEASVSQAVNGTTASASSRGGNDKGRAQTHVQGTYTGSGSFSAQALITGENKEAESEVTGGRKGASSSAQGSGRNNKSQANVQLGSETGSVQTQSLTNGAYHSSNSQVQGSIKGGMADAQARGPGSTSSQAQIGFTPYKDGDKAHDLQKIPFVGGGVASAQSSGRTGQSQSQLHGTFKYGISYNGAAQAGASVDKDAVFPNRLSFDKIDVFDENEKNINVDTEKSTDIEDASTSEPSLESVPSEESLPSDDEVPTESNVTELDPGEENKKNDESLKKSESRYSSHTHLDHHRTNGEAESSPAPVGGTRSFQSSYGNNGAEYEYTTDRDDVPPDEYDTDGTEVEQGEYSNYDEIPRDTLTHQSLQSPRKTLDVSQTTGGSTQHIVLGSLNNQDAEITQRNSERPDESKTYQPGERVPGTGGYTIPAGFTGSVKSVASKEKTYVVGSKESPSQAQTVTLTPGTGKIRYTYPSSYSRHVDPGKLRSLHSKPHSNPYVTLSKSVTRDLDAENNVRKQYSHSYYTKSSSCGFFTFTCTMVSGAEGRKKVCRPKIPTNPDGSPIRC</sequence>
<feature type="compositionally biased region" description="Polar residues" evidence="1">
    <location>
        <begin position="1599"/>
        <end position="1638"/>
    </location>
</feature>
<feature type="compositionally biased region" description="Gly residues" evidence="1">
    <location>
        <begin position="853"/>
        <end position="894"/>
    </location>
</feature>
<feature type="compositionally biased region" description="Basic and acidic residues" evidence="1">
    <location>
        <begin position="1506"/>
        <end position="1522"/>
    </location>
</feature>
<feature type="compositionally biased region" description="Gly residues" evidence="1">
    <location>
        <begin position="953"/>
        <end position="986"/>
    </location>
</feature>
<gene>
    <name evidence="2" type="ORF">PARMNEM_LOCUS9404</name>
</gene>
<evidence type="ECO:0000313" key="2">
    <source>
        <dbReference type="EMBL" id="CAK1588813.1"/>
    </source>
</evidence>
<feature type="region of interest" description="Disordered" evidence="1">
    <location>
        <begin position="755"/>
        <end position="1383"/>
    </location>
</feature>
<name>A0AAV1L1K8_9NEOP</name>
<keyword evidence="3" id="KW-1185">Reference proteome</keyword>
<feature type="compositionally biased region" description="Gly residues" evidence="1">
    <location>
        <begin position="765"/>
        <end position="783"/>
    </location>
</feature>
<feature type="compositionally biased region" description="Polar residues" evidence="1">
    <location>
        <begin position="180"/>
        <end position="202"/>
    </location>
</feature>
<feature type="compositionally biased region" description="Polar residues" evidence="1">
    <location>
        <begin position="433"/>
        <end position="442"/>
    </location>
</feature>
<feature type="region of interest" description="Disordered" evidence="1">
    <location>
        <begin position="255"/>
        <end position="442"/>
    </location>
</feature>
<dbReference type="EMBL" id="CAVLGL010000082">
    <property type="protein sequence ID" value="CAK1588813.1"/>
    <property type="molecule type" value="Genomic_DNA"/>
</dbReference>
<feature type="compositionally biased region" description="Polar residues" evidence="1">
    <location>
        <begin position="376"/>
        <end position="386"/>
    </location>
</feature>
<feature type="compositionally biased region" description="Polar residues" evidence="1">
    <location>
        <begin position="1269"/>
        <end position="1285"/>
    </location>
</feature>
<feature type="compositionally biased region" description="Polar residues" evidence="1">
    <location>
        <begin position="1305"/>
        <end position="1350"/>
    </location>
</feature>
<comment type="caution">
    <text evidence="2">The sequence shown here is derived from an EMBL/GenBank/DDBJ whole genome shotgun (WGS) entry which is preliminary data.</text>
</comment>
<feature type="region of interest" description="Disordered" evidence="1">
    <location>
        <begin position="1450"/>
        <end position="1663"/>
    </location>
</feature>
<feature type="compositionally biased region" description="Polar residues" evidence="1">
    <location>
        <begin position="1214"/>
        <end position="1231"/>
    </location>
</feature>
<feature type="region of interest" description="Disordered" evidence="1">
    <location>
        <begin position="139"/>
        <end position="207"/>
    </location>
</feature>
<feature type="compositionally biased region" description="Gly residues" evidence="1">
    <location>
        <begin position="903"/>
        <end position="944"/>
    </location>
</feature>
<feature type="compositionally biased region" description="Low complexity" evidence="1">
    <location>
        <begin position="1035"/>
        <end position="1047"/>
    </location>
</feature>
<feature type="compositionally biased region" description="Polar residues" evidence="1">
    <location>
        <begin position="1244"/>
        <end position="1260"/>
    </location>
</feature>
<feature type="compositionally biased region" description="Gly residues" evidence="1">
    <location>
        <begin position="1048"/>
        <end position="1095"/>
    </location>
</feature>
<feature type="compositionally biased region" description="Basic and acidic residues" evidence="1">
    <location>
        <begin position="166"/>
        <end position="178"/>
    </location>
</feature>
<protein>
    <submittedName>
        <fullName evidence="2">Uncharacterized protein</fullName>
    </submittedName>
</protein>
<reference evidence="2 3" key="1">
    <citation type="submission" date="2023-11" db="EMBL/GenBank/DDBJ databases">
        <authorList>
            <person name="Hedman E."/>
            <person name="Englund M."/>
            <person name="Stromberg M."/>
            <person name="Nyberg Akerstrom W."/>
            <person name="Nylinder S."/>
            <person name="Jareborg N."/>
            <person name="Kallberg Y."/>
            <person name="Kronander E."/>
        </authorList>
    </citation>
    <scope>NUCLEOTIDE SEQUENCE [LARGE SCALE GENOMIC DNA]</scope>
</reference>
<feature type="compositionally biased region" description="Polar residues" evidence="1">
    <location>
        <begin position="1184"/>
        <end position="1199"/>
    </location>
</feature>
<feature type="compositionally biased region" description="Gly residues" evidence="1">
    <location>
        <begin position="803"/>
        <end position="844"/>
    </location>
</feature>
<feature type="compositionally biased region" description="Acidic residues" evidence="1">
    <location>
        <begin position="1571"/>
        <end position="1584"/>
    </location>
</feature>
<feature type="compositionally biased region" description="Low complexity" evidence="1">
    <location>
        <begin position="987"/>
        <end position="997"/>
    </location>
</feature>
<accession>A0AAV1L1K8</accession>
<feature type="region of interest" description="Disordered" evidence="1">
    <location>
        <begin position="231"/>
        <end position="250"/>
    </location>
</feature>